<evidence type="ECO:0000256" key="1">
    <source>
        <dbReference type="SAM" id="MobiDB-lite"/>
    </source>
</evidence>
<feature type="region of interest" description="Disordered" evidence="1">
    <location>
        <begin position="30"/>
        <end position="51"/>
    </location>
</feature>
<dbReference type="InterPro" id="IPR016181">
    <property type="entry name" value="Acyl_CoA_acyltransferase"/>
</dbReference>
<evidence type="ECO:0000259" key="2">
    <source>
        <dbReference type="PROSITE" id="PS51186"/>
    </source>
</evidence>
<sequence length="175" mass="19838">MSGLADFWWGLLRERHRELLREASQERLVKESRRTREGDREDGRAGRFGAPGVTDERAIVRRGTDLDAPKIAVLLELNGMPRWVAFEERFIVAEEGGALRAAVRFREEPGRLHLGLLVTDPWAEERRLAAALYSGARATARGLGLREVSARTDRHEGPLREAGYRRLGGVWRTRS</sequence>
<dbReference type="Gene3D" id="3.40.630.30">
    <property type="match status" value="1"/>
</dbReference>
<dbReference type="EMBL" id="CADCUV010000062">
    <property type="protein sequence ID" value="CAA9405363.1"/>
    <property type="molecule type" value="Genomic_DNA"/>
</dbReference>
<protein>
    <recommendedName>
        <fullName evidence="2">N-acetyltransferase domain-containing protein</fullName>
    </recommendedName>
</protein>
<feature type="compositionally biased region" description="Basic and acidic residues" evidence="1">
    <location>
        <begin position="30"/>
        <end position="45"/>
    </location>
</feature>
<dbReference type="AlphaFoldDB" id="A0A6J4PB87"/>
<name>A0A6J4PB87_9ACTN</name>
<dbReference type="PROSITE" id="PS51186">
    <property type="entry name" value="GNAT"/>
    <property type="match status" value="1"/>
</dbReference>
<evidence type="ECO:0000313" key="3">
    <source>
        <dbReference type="EMBL" id="CAA9405363.1"/>
    </source>
</evidence>
<gene>
    <name evidence="3" type="ORF">AVDCRST_MAG22-1509</name>
</gene>
<dbReference type="SUPFAM" id="SSF55729">
    <property type="entry name" value="Acyl-CoA N-acyltransferases (Nat)"/>
    <property type="match status" value="1"/>
</dbReference>
<feature type="domain" description="N-acetyltransferase" evidence="2">
    <location>
        <begin position="58"/>
        <end position="175"/>
    </location>
</feature>
<accession>A0A6J4PB87</accession>
<dbReference type="GO" id="GO:0016747">
    <property type="term" value="F:acyltransferase activity, transferring groups other than amino-acyl groups"/>
    <property type="evidence" value="ECO:0007669"/>
    <property type="project" value="InterPro"/>
</dbReference>
<organism evidence="3">
    <name type="scientific">uncultured Rubrobacteraceae bacterium</name>
    <dbReference type="NCBI Taxonomy" id="349277"/>
    <lineage>
        <taxon>Bacteria</taxon>
        <taxon>Bacillati</taxon>
        <taxon>Actinomycetota</taxon>
        <taxon>Rubrobacteria</taxon>
        <taxon>Rubrobacterales</taxon>
        <taxon>Rubrobacteraceae</taxon>
        <taxon>environmental samples</taxon>
    </lineage>
</organism>
<reference evidence="3" key="1">
    <citation type="submission" date="2020-02" db="EMBL/GenBank/DDBJ databases">
        <authorList>
            <person name="Meier V. D."/>
        </authorList>
    </citation>
    <scope>NUCLEOTIDE SEQUENCE</scope>
    <source>
        <strain evidence="3">AVDCRST_MAG22</strain>
    </source>
</reference>
<proteinExistence type="predicted"/>
<dbReference type="InterPro" id="IPR000182">
    <property type="entry name" value="GNAT_dom"/>
</dbReference>